<evidence type="ECO:0000313" key="2">
    <source>
        <dbReference type="EMBL" id="GAX60484.1"/>
    </source>
</evidence>
<sequence length="165" mass="18466">MAPSTKDPGNNTIKHDGGWVKKGDIIATKPYILSPGDGQITMTGDYESQCIWKSGVDWPQNPLYGSDDERKRTTKVKIRPVKGAQISVNLVSEAYQNTISLIEESLPPKRGTPLMGYKNQTPSDQWDRYMKTVSEALQILKNTEHKILPENTSDPYGTPEAKHHQ</sequence>
<organism evidence="2 3">
    <name type="scientific">Candidatus Scalindua japonica</name>
    <dbReference type="NCBI Taxonomy" id="1284222"/>
    <lineage>
        <taxon>Bacteria</taxon>
        <taxon>Pseudomonadati</taxon>
        <taxon>Planctomycetota</taxon>
        <taxon>Candidatus Brocadiia</taxon>
        <taxon>Candidatus Brocadiales</taxon>
        <taxon>Candidatus Scalinduaceae</taxon>
        <taxon>Candidatus Scalindua</taxon>
    </lineage>
</organism>
<accession>A0A286TX93</accession>
<dbReference type="GO" id="GO:0016787">
    <property type="term" value="F:hydrolase activity"/>
    <property type="evidence" value="ECO:0007669"/>
    <property type="project" value="UniProtKB-KW"/>
</dbReference>
<keyword evidence="3" id="KW-1185">Reference proteome</keyword>
<evidence type="ECO:0000313" key="3">
    <source>
        <dbReference type="Proteomes" id="UP000218542"/>
    </source>
</evidence>
<dbReference type="EMBL" id="BAOS01000011">
    <property type="protein sequence ID" value="GAX60484.1"/>
    <property type="molecule type" value="Genomic_DNA"/>
</dbReference>
<comment type="caution">
    <text evidence="2">The sequence shown here is derived from an EMBL/GenBank/DDBJ whole genome shotgun (WGS) entry which is preliminary data.</text>
</comment>
<reference evidence="3" key="1">
    <citation type="journal article" date="2017" name="Environ. Microbiol. Rep.">
        <title>Genetic Diversity of Marine Anaerobic Ammonium-Oxidizing Bacteria as Revealed by Genomic and Proteomic Analyses of 'Candidatus Scalindua japonica'.</title>
        <authorList>
            <person name="Oshiki M."/>
            <person name="Mizuto K."/>
            <person name="Kimura Z."/>
            <person name="Kindaichi T."/>
            <person name="Satoh H."/>
            <person name="Okabe S."/>
        </authorList>
    </citation>
    <scope>NUCLEOTIDE SEQUENCE [LARGE SCALE GENOMIC DNA]</scope>
    <source>
        <strain evidence="3">husup-a2</strain>
    </source>
</reference>
<feature type="region of interest" description="Disordered" evidence="1">
    <location>
        <begin position="146"/>
        <end position="165"/>
    </location>
</feature>
<name>A0A286TX93_9BACT</name>
<dbReference type="RefSeq" id="WP_096893882.1">
    <property type="nucleotide sequence ID" value="NZ_BAOS01000011.1"/>
</dbReference>
<gene>
    <name evidence="2" type="ORF">SCALIN_C11_0095</name>
</gene>
<dbReference type="AlphaFoldDB" id="A0A286TX93"/>
<protein>
    <submittedName>
        <fullName evidence="2">Cof-like hydrolase</fullName>
    </submittedName>
</protein>
<keyword evidence="2" id="KW-0378">Hydrolase</keyword>
<evidence type="ECO:0000256" key="1">
    <source>
        <dbReference type="SAM" id="MobiDB-lite"/>
    </source>
</evidence>
<proteinExistence type="predicted"/>
<dbReference type="Proteomes" id="UP000218542">
    <property type="component" value="Unassembled WGS sequence"/>
</dbReference>